<gene>
    <name evidence="5" type="ORF">Ami103574_14665</name>
</gene>
<dbReference type="RefSeq" id="WP_163067696.1">
    <property type="nucleotide sequence ID" value="NZ_CP048649.1"/>
</dbReference>
<dbReference type="Proteomes" id="UP000466848">
    <property type="component" value="Chromosome"/>
</dbReference>
<feature type="signal peptide" evidence="3">
    <location>
        <begin position="1"/>
        <end position="23"/>
    </location>
</feature>
<keyword evidence="3" id="KW-0732">Signal</keyword>
<accession>A0A858BZA8</accession>
<keyword evidence="6" id="KW-1185">Reference proteome</keyword>
<feature type="domain" description="SLH" evidence="4">
    <location>
        <begin position="143"/>
        <end position="205"/>
    </location>
</feature>
<dbReference type="AlphaFoldDB" id="A0A858BZA8"/>
<organism evidence="5 6">
    <name type="scientific">Aminipila butyrica</name>
    <dbReference type="NCBI Taxonomy" id="433296"/>
    <lineage>
        <taxon>Bacteria</taxon>
        <taxon>Bacillati</taxon>
        <taxon>Bacillota</taxon>
        <taxon>Clostridia</taxon>
        <taxon>Peptostreptococcales</taxon>
        <taxon>Anaerovoracaceae</taxon>
        <taxon>Aminipila</taxon>
    </lineage>
</organism>
<name>A0A858BZA8_9FIRM</name>
<feature type="region of interest" description="Disordered" evidence="2">
    <location>
        <begin position="400"/>
        <end position="454"/>
    </location>
</feature>
<sequence length="554" mass="57780">MKRAGFILLTVLVAAGMQSGVFAAERATDLPENWSKPAVEKALENGLLTPYEGKVYPERALTRAEMAAIINRTFGAAKEASLSGYSDVAQSKWYYSDMAKSLQMEAFTGSDGKMNPDRAITREEAFTVLARVFEIQAGDVTELNKFTDGSTVASWARGSIAAMVQAGYVGGAEGKLLPAKTITRAEFAQVMSNLADTFVGEAAANEAGTIDGNMVVSKPDTIIRNTTVSGDLILADGIGNGDVTLENVHISGRLVVRGGGSNTVKLVGSDIKGEVVVHNINHTVRIFSENTTDISQLRVKSDLILDANVSELTLTAPVRLEQRSGTVTNAMVADTGAGAQINVGTGAVIGTLSIEGENVKASGLGKLQQVRVQANNASITVPGAVVSVAKGVTGTAAGDTAVPGGTVATVGEKTATSTGGSGGSSGGSSGNNGNNGNNGNGNENPDNMTKTSGDWVGVSQTGIVDVDFLRYATISLNLDAMGTGNDFDVYTYYINGVKKEIEKDVTKVVSLPTQNRLIIKVLLDNNGADQELKLVRDKEYMIITLNGLGLSVKN</sequence>
<dbReference type="Pfam" id="PF00395">
    <property type="entry name" value="SLH"/>
    <property type="match status" value="3"/>
</dbReference>
<evidence type="ECO:0000256" key="2">
    <source>
        <dbReference type="SAM" id="MobiDB-lite"/>
    </source>
</evidence>
<protein>
    <submittedName>
        <fullName evidence="5">S-layer homology domain-containing protein</fullName>
    </submittedName>
</protein>
<feature type="chain" id="PRO_5032861917" evidence="3">
    <location>
        <begin position="24"/>
        <end position="554"/>
    </location>
</feature>
<evidence type="ECO:0000313" key="6">
    <source>
        <dbReference type="Proteomes" id="UP000466848"/>
    </source>
</evidence>
<evidence type="ECO:0000259" key="4">
    <source>
        <dbReference type="PROSITE" id="PS51272"/>
    </source>
</evidence>
<feature type="compositionally biased region" description="Polar residues" evidence="2">
    <location>
        <begin position="443"/>
        <end position="454"/>
    </location>
</feature>
<feature type="domain" description="SLH" evidence="4">
    <location>
        <begin position="22"/>
        <end position="84"/>
    </location>
</feature>
<proteinExistence type="predicted"/>
<evidence type="ECO:0000256" key="3">
    <source>
        <dbReference type="SAM" id="SignalP"/>
    </source>
</evidence>
<evidence type="ECO:0000256" key="1">
    <source>
        <dbReference type="ARBA" id="ARBA00022737"/>
    </source>
</evidence>
<dbReference type="InterPro" id="IPR001119">
    <property type="entry name" value="SLH_dom"/>
</dbReference>
<feature type="compositionally biased region" description="Gly residues" evidence="2">
    <location>
        <begin position="419"/>
        <end position="430"/>
    </location>
</feature>
<dbReference type="PROSITE" id="PS51272">
    <property type="entry name" value="SLH"/>
    <property type="match status" value="3"/>
</dbReference>
<dbReference type="EMBL" id="CP048649">
    <property type="protein sequence ID" value="QIB70458.1"/>
    <property type="molecule type" value="Genomic_DNA"/>
</dbReference>
<reference evidence="5 6" key="1">
    <citation type="submission" date="2020-02" db="EMBL/GenBank/DDBJ databases">
        <authorList>
            <person name="Kim Y.B."/>
            <person name="Roh S.W."/>
        </authorList>
    </citation>
    <scope>NUCLEOTIDE SEQUENCE [LARGE SCALE GENOMIC DNA]</scope>
    <source>
        <strain evidence="5 6">DSM 103574</strain>
    </source>
</reference>
<keyword evidence="1" id="KW-0677">Repeat</keyword>
<dbReference type="KEGG" id="abut:Ami103574_14665"/>
<evidence type="ECO:0000313" key="5">
    <source>
        <dbReference type="EMBL" id="QIB70458.1"/>
    </source>
</evidence>
<feature type="compositionally biased region" description="Low complexity" evidence="2">
    <location>
        <begin position="431"/>
        <end position="442"/>
    </location>
</feature>
<feature type="domain" description="SLH" evidence="4">
    <location>
        <begin position="85"/>
        <end position="142"/>
    </location>
</feature>